<dbReference type="AlphaFoldDB" id="A0A0B2QJB8"/>
<dbReference type="GO" id="GO:0003714">
    <property type="term" value="F:transcription corepressor activity"/>
    <property type="evidence" value="ECO:0007669"/>
    <property type="project" value="InterPro"/>
</dbReference>
<dbReference type="SUPFAM" id="SSF57903">
    <property type="entry name" value="FYVE/PHD zinc finger"/>
    <property type="match status" value="1"/>
</dbReference>
<dbReference type="InterPro" id="IPR019787">
    <property type="entry name" value="Znf_PHD-finger"/>
</dbReference>
<feature type="domain" description="PHD-type" evidence="4">
    <location>
        <begin position="27"/>
        <end position="56"/>
    </location>
</feature>
<dbReference type="GO" id="GO:0006357">
    <property type="term" value="P:regulation of transcription by RNA polymerase II"/>
    <property type="evidence" value="ECO:0007669"/>
    <property type="project" value="TreeGrafter"/>
</dbReference>
<keyword evidence="1" id="KW-0479">Metal-binding</keyword>
<gene>
    <name evidence="5" type="ORF">glysoja_043766</name>
</gene>
<keyword evidence="3" id="KW-0862">Zinc</keyword>
<dbReference type="InterPro" id="IPR011011">
    <property type="entry name" value="Znf_FYVE_PHD"/>
</dbReference>
<evidence type="ECO:0000313" key="5">
    <source>
        <dbReference type="EMBL" id="KHN19837.1"/>
    </source>
</evidence>
<reference evidence="5" key="1">
    <citation type="submission" date="2014-07" db="EMBL/GenBank/DDBJ databases">
        <title>Identification of a novel salt tolerance gene in wild soybean by whole-genome sequencing.</title>
        <authorList>
            <person name="Lam H.-M."/>
            <person name="Qi X."/>
            <person name="Li M.-W."/>
            <person name="Liu X."/>
            <person name="Xie M."/>
            <person name="Ni M."/>
            <person name="Xu X."/>
        </authorList>
    </citation>
    <scope>NUCLEOTIDE SEQUENCE [LARGE SCALE GENOMIC DNA]</scope>
    <source>
        <tissue evidence="5">Root</tissue>
    </source>
</reference>
<evidence type="ECO:0000259" key="4">
    <source>
        <dbReference type="Pfam" id="PF00628"/>
    </source>
</evidence>
<keyword evidence="2" id="KW-0863">Zinc-finger</keyword>
<evidence type="ECO:0000256" key="3">
    <source>
        <dbReference type="ARBA" id="ARBA00022833"/>
    </source>
</evidence>
<evidence type="ECO:0000256" key="1">
    <source>
        <dbReference type="ARBA" id="ARBA00022723"/>
    </source>
</evidence>
<sequence length="58" mass="6424">MMHDHKTRETSGKSFSGLSLVENDYICSVCHYGGELILCDKCPSSFHKTCLGLEQTVS</sequence>
<dbReference type="PANTHER" id="PTHR46309">
    <property type="entry name" value="PHD FINGER PROTEIN 12"/>
    <property type="match status" value="1"/>
</dbReference>
<dbReference type="PANTHER" id="PTHR46309:SF12">
    <property type="entry name" value="GB|AAC80581.1"/>
    <property type="match status" value="1"/>
</dbReference>
<accession>A0A0B2QJB8</accession>
<dbReference type="Pfam" id="PF00628">
    <property type="entry name" value="PHD"/>
    <property type="match status" value="1"/>
</dbReference>
<evidence type="ECO:0000256" key="2">
    <source>
        <dbReference type="ARBA" id="ARBA00022771"/>
    </source>
</evidence>
<organism evidence="5">
    <name type="scientific">Glycine soja</name>
    <name type="common">Wild soybean</name>
    <dbReference type="NCBI Taxonomy" id="3848"/>
    <lineage>
        <taxon>Eukaryota</taxon>
        <taxon>Viridiplantae</taxon>
        <taxon>Streptophyta</taxon>
        <taxon>Embryophyta</taxon>
        <taxon>Tracheophyta</taxon>
        <taxon>Spermatophyta</taxon>
        <taxon>Magnoliopsida</taxon>
        <taxon>eudicotyledons</taxon>
        <taxon>Gunneridae</taxon>
        <taxon>Pentapetalae</taxon>
        <taxon>rosids</taxon>
        <taxon>fabids</taxon>
        <taxon>Fabales</taxon>
        <taxon>Fabaceae</taxon>
        <taxon>Papilionoideae</taxon>
        <taxon>50 kb inversion clade</taxon>
        <taxon>NPAAA clade</taxon>
        <taxon>indigoferoid/millettioid clade</taxon>
        <taxon>Phaseoleae</taxon>
        <taxon>Glycine</taxon>
        <taxon>Glycine subgen. Soja</taxon>
    </lineage>
</organism>
<protein>
    <recommendedName>
        <fullName evidence="4">PHD-type domain-containing protein</fullName>
    </recommendedName>
</protein>
<dbReference type="EMBL" id="KN658667">
    <property type="protein sequence ID" value="KHN19837.1"/>
    <property type="molecule type" value="Genomic_DNA"/>
</dbReference>
<dbReference type="InterPro" id="IPR042163">
    <property type="entry name" value="PHF12"/>
</dbReference>
<dbReference type="GO" id="GO:0008270">
    <property type="term" value="F:zinc ion binding"/>
    <property type="evidence" value="ECO:0007669"/>
    <property type="project" value="UniProtKB-KW"/>
</dbReference>
<dbReference type="Proteomes" id="UP000053555">
    <property type="component" value="Unassembled WGS sequence"/>
</dbReference>
<proteinExistence type="predicted"/>
<dbReference type="Gene3D" id="3.30.40.10">
    <property type="entry name" value="Zinc/RING finger domain, C3HC4 (zinc finger)"/>
    <property type="match status" value="1"/>
</dbReference>
<dbReference type="GO" id="GO:0005634">
    <property type="term" value="C:nucleus"/>
    <property type="evidence" value="ECO:0007669"/>
    <property type="project" value="TreeGrafter"/>
</dbReference>
<dbReference type="InterPro" id="IPR013083">
    <property type="entry name" value="Znf_RING/FYVE/PHD"/>
</dbReference>
<name>A0A0B2QJB8_GLYSO</name>